<evidence type="ECO:0000313" key="2">
    <source>
        <dbReference type="Proteomes" id="UP000059680"/>
    </source>
</evidence>
<feature type="non-terminal residue" evidence="1">
    <location>
        <position position="1"/>
    </location>
</feature>
<reference evidence="1 2" key="2">
    <citation type="journal article" date="2013" name="Plant Cell Physiol.">
        <title>Rice Annotation Project Database (RAP-DB): an integrative and interactive database for rice genomics.</title>
        <authorList>
            <person name="Sakai H."/>
            <person name="Lee S.S."/>
            <person name="Tanaka T."/>
            <person name="Numa H."/>
            <person name="Kim J."/>
            <person name="Kawahara Y."/>
            <person name="Wakimoto H."/>
            <person name="Yang C.C."/>
            <person name="Iwamoto M."/>
            <person name="Abe T."/>
            <person name="Yamada Y."/>
            <person name="Muto A."/>
            <person name="Inokuchi H."/>
            <person name="Ikemura T."/>
            <person name="Matsumoto T."/>
            <person name="Sasaki T."/>
            <person name="Itoh T."/>
        </authorList>
    </citation>
    <scope>NUCLEOTIDE SEQUENCE [LARGE SCALE GENOMIC DNA]</scope>
    <source>
        <strain evidence="2">cv. Nipponbare</strain>
    </source>
</reference>
<name>A0A0P0VMW9_ORYSJ</name>
<keyword evidence="2" id="KW-1185">Reference proteome</keyword>
<reference evidence="2" key="1">
    <citation type="journal article" date="2005" name="Nature">
        <title>The map-based sequence of the rice genome.</title>
        <authorList>
            <consortium name="International rice genome sequencing project (IRGSP)"/>
            <person name="Matsumoto T."/>
            <person name="Wu J."/>
            <person name="Kanamori H."/>
            <person name="Katayose Y."/>
            <person name="Fujisawa M."/>
            <person name="Namiki N."/>
            <person name="Mizuno H."/>
            <person name="Yamamoto K."/>
            <person name="Antonio B.A."/>
            <person name="Baba T."/>
            <person name="Sakata K."/>
            <person name="Nagamura Y."/>
            <person name="Aoki H."/>
            <person name="Arikawa K."/>
            <person name="Arita K."/>
            <person name="Bito T."/>
            <person name="Chiden Y."/>
            <person name="Fujitsuka N."/>
            <person name="Fukunaka R."/>
            <person name="Hamada M."/>
            <person name="Harada C."/>
            <person name="Hayashi A."/>
            <person name="Hijishita S."/>
            <person name="Honda M."/>
            <person name="Hosokawa S."/>
            <person name="Ichikawa Y."/>
            <person name="Idonuma A."/>
            <person name="Iijima M."/>
            <person name="Ikeda M."/>
            <person name="Ikeno M."/>
            <person name="Ito K."/>
            <person name="Ito S."/>
            <person name="Ito T."/>
            <person name="Ito Y."/>
            <person name="Ito Y."/>
            <person name="Iwabuchi A."/>
            <person name="Kamiya K."/>
            <person name="Karasawa W."/>
            <person name="Kurita K."/>
            <person name="Katagiri S."/>
            <person name="Kikuta A."/>
            <person name="Kobayashi H."/>
            <person name="Kobayashi N."/>
            <person name="Machita K."/>
            <person name="Maehara T."/>
            <person name="Masukawa M."/>
            <person name="Mizubayashi T."/>
            <person name="Mukai Y."/>
            <person name="Nagasaki H."/>
            <person name="Nagata Y."/>
            <person name="Naito S."/>
            <person name="Nakashima M."/>
            <person name="Nakama Y."/>
            <person name="Nakamichi Y."/>
            <person name="Nakamura M."/>
            <person name="Meguro A."/>
            <person name="Negishi M."/>
            <person name="Ohta I."/>
            <person name="Ohta T."/>
            <person name="Okamoto M."/>
            <person name="Ono N."/>
            <person name="Saji S."/>
            <person name="Sakaguchi M."/>
            <person name="Sakai K."/>
            <person name="Shibata M."/>
            <person name="Shimokawa T."/>
            <person name="Song J."/>
            <person name="Takazaki Y."/>
            <person name="Terasawa K."/>
            <person name="Tsugane M."/>
            <person name="Tsuji K."/>
            <person name="Ueda S."/>
            <person name="Waki K."/>
            <person name="Yamagata H."/>
            <person name="Yamamoto M."/>
            <person name="Yamamoto S."/>
            <person name="Yamane H."/>
            <person name="Yoshiki S."/>
            <person name="Yoshihara R."/>
            <person name="Yukawa K."/>
            <person name="Zhong H."/>
            <person name="Yano M."/>
            <person name="Yuan Q."/>
            <person name="Ouyang S."/>
            <person name="Liu J."/>
            <person name="Jones K.M."/>
            <person name="Gansberger K."/>
            <person name="Moffat K."/>
            <person name="Hill J."/>
            <person name="Bera J."/>
            <person name="Fadrosh D."/>
            <person name="Jin S."/>
            <person name="Johri S."/>
            <person name="Kim M."/>
            <person name="Overton L."/>
            <person name="Reardon M."/>
            <person name="Tsitrin T."/>
            <person name="Vuong H."/>
            <person name="Weaver B."/>
            <person name="Ciecko A."/>
            <person name="Tallon L."/>
            <person name="Jackson J."/>
            <person name="Pai G."/>
            <person name="Aken S.V."/>
            <person name="Utterback T."/>
            <person name="Reidmuller S."/>
            <person name="Feldblyum T."/>
            <person name="Hsiao J."/>
            <person name="Zismann V."/>
            <person name="Iobst S."/>
            <person name="de Vazeille A.R."/>
            <person name="Buell C.R."/>
            <person name="Ying K."/>
            <person name="Li Y."/>
            <person name="Lu T."/>
            <person name="Huang Y."/>
            <person name="Zhao Q."/>
            <person name="Feng Q."/>
            <person name="Zhang L."/>
            <person name="Zhu J."/>
            <person name="Weng Q."/>
            <person name="Mu J."/>
            <person name="Lu Y."/>
            <person name="Fan D."/>
            <person name="Liu Y."/>
            <person name="Guan J."/>
            <person name="Zhang Y."/>
            <person name="Yu S."/>
            <person name="Liu X."/>
            <person name="Zhang Y."/>
            <person name="Hong G."/>
            <person name="Han B."/>
            <person name="Choisne N."/>
            <person name="Demange N."/>
            <person name="Orjeda G."/>
            <person name="Samain S."/>
            <person name="Cattolico L."/>
            <person name="Pelletier E."/>
            <person name="Couloux A."/>
            <person name="Segurens B."/>
            <person name="Wincker P."/>
            <person name="D'Hont A."/>
            <person name="Scarpelli C."/>
            <person name="Weissenbach J."/>
            <person name="Salanoubat M."/>
            <person name="Quetier F."/>
            <person name="Yu Y."/>
            <person name="Kim H.R."/>
            <person name="Rambo T."/>
            <person name="Currie J."/>
            <person name="Collura K."/>
            <person name="Luo M."/>
            <person name="Yang T."/>
            <person name="Ammiraju J.S.S."/>
            <person name="Engler F."/>
            <person name="Soderlund C."/>
            <person name="Wing R.A."/>
            <person name="Palmer L.E."/>
            <person name="de la Bastide M."/>
            <person name="Spiegel L."/>
            <person name="Nascimento L."/>
            <person name="Zutavern T."/>
            <person name="O'Shaughnessy A."/>
            <person name="Dike S."/>
            <person name="Dedhia N."/>
            <person name="Preston R."/>
            <person name="Balija V."/>
            <person name="McCombie W.R."/>
            <person name="Chow T."/>
            <person name="Chen H."/>
            <person name="Chung M."/>
            <person name="Chen C."/>
            <person name="Shaw J."/>
            <person name="Wu H."/>
            <person name="Hsiao K."/>
            <person name="Chao Y."/>
            <person name="Chu M."/>
            <person name="Cheng C."/>
            <person name="Hour A."/>
            <person name="Lee P."/>
            <person name="Lin S."/>
            <person name="Lin Y."/>
            <person name="Liou J."/>
            <person name="Liu S."/>
            <person name="Hsing Y."/>
            <person name="Raghuvanshi S."/>
            <person name="Mohanty A."/>
            <person name="Bharti A.K."/>
            <person name="Gaur A."/>
            <person name="Gupta V."/>
            <person name="Kumar D."/>
            <person name="Ravi V."/>
            <person name="Vij S."/>
            <person name="Kapur A."/>
            <person name="Khurana P."/>
            <person name="Khurana P."/>
            <person name="Khurana J.P."/>
            <person name="Tyagi A.K."/>
            <person name="Gaikwad K."/>
            <person name="Singh A."/>
            <person name="Dalal V."/>
            <person name="Srivastava S."/>
            <person name="Dixit A."/>
            <person name="Pal A.K."/>
            <person name="Ghazi I.A."/>
            <person name="Yadav M."/>
            <person name="Pandit A."/>
            <person name="Bhargava A."/>
            <person name="Sureshbabu K."/>
            <person name="Batra K."/>
            <person name="Sharma T.R."/>
            <person name="Mohapatra T."/>
            <person name="Singh N.K."/>
            <person name="Messing J."/>
            <person name="Nelson A.B."/>
            <person name="Fuks G."/>
            <person name="Kavchok S."/>
            <person name="Keizer G."/>
            <person name="Linton E."/>
            <person name="Llaca V."/>
            <person name="Song R."/>
            <person name="Tanyolac B."/>
            <person name="Young S."/>
            <person name="Ho-Il K."/>
            <person name="Hahn J.H."/>
            <person name="Sangsakoo G."/>
            <person name="Vanavichit A."/>
            <person name="de Mattos Luiz.A.T."/>
            <person name="Zimmer P.D."/>
            <person name="Malone G."/>
            <person name="Dellagostin O."/>
            <person name="de Oliveira A.C."/>
            <person name="Bevan M."/>
            <person name="Bancroft I."/>
            <person name="Minx P."/>
            <person name="Cordum H."/>
            <person name="Wilson R."/>
            <person name="Cheng Z."/>
            <person name="Jin W."/>
            <person name="Jiang J."/>
            <person name="Leong S.A."/>
            <person name="Iwama H."/>
            <person name="Gojobori T."/>
            <person name="Itoh T."/>
            <person name="Niimura Y."/>
            <person name="Fujii Y."/>
            <person name="Habara T."/>
            <person name="Sakai H."/>
            <person name="Sato Y."/>
            <person name="Wilson G."/>
            <person name="Kumar K."/>
            <person name="McCouch S."/>
            <person name="Juretic N."/>
            <person name="Hoen D."/>
            <person name="Wright S."/>
            <person name="Bruskiewich R."/>
            <person name="Bureau T."/>
            <person name="Miyao A."/>
            <person name="Hirochika H."/>
            <person name="Nishikawa T."/>
            <person name="Kadowaki K."/>
            <person name="Sugiura M."/>
            <person name="Burr B."/>
            <person name="Sasaki T."/>
        </authorList>
    </citation>
    <scope>NUCLEOTIDE SEQUENCE [LARGE SCALE GENOMIC DNA]</scope>
    <source>
        <strain evidence="2">cv. Nipponbare</strain>
    </source>
</reference>
<dbReference type="Gramene" id="Os02t0668350-00">
    <property type="protein sequence ID" value="Os02t0668350-00"/>
    <property type="gene ID" value="Os02g0668350"/>
</dbReference>
<dbReference type="Proteomes" id="UP000059680">
    <property type="component" value="Chromosome 2"/>
</dbReference>
<dbReference type="AlphaFoldDB" id="A0A0P0VMW9"/>
<gene>
    <name evidence="1" type="ordered locus">Os02g0668350</name>
    <name evidence="1" type="ORF">OSNPB_020668350</name>
</gene>
<evidence type="ECO:0000313" key="1">
    <source>
        <dbReference type="EMBL" id="BAS80211.1"/>
    </source>
</evidence>
<proteinExistence type="predicted"/>
<dbReference type="InParanoid" id="A0A0P0VMW9"/>
<dbReference type="OMA" id="THLCAWG"/>
<organism evidence="1 2">
    <name type="scientific">Oryza sativa subsp. japonica</name>
    <name type="common">Rice</name>
    <dbReference type="NCBI Taxonomy" id="39947"/>
    <lineage>
        <taxon>Eukaryota</taxon>
        <taxon>Viridiplantae</taxon>
        <taxon>Streptophyta</taxon>
        <taxon>Embryophyta</taxon>
        <taxon>Tracheophyta</taxon>
        <taxon>Spermatophyta</taxon>
        <taxon>Magnoliopsida</taxon>
        <taxon>Liliopsida</taxon>
        <taxon>Poales</taxon>
        <taxon>Poaceae</taxon>
        <taxon>BOP clade</taxon>
        <taxon>Oryzoideae</taxon>
        <taxon>Oryzeae</taxon>
        <taxon>Oryzinae</taxon>
        <taxon>Oryza</taxon>
        <taxon>Oryza sativa</taxon>
    </lineage>
</organism>
<dbReference type="PaxDb" id="39947-A0A0P0VMW9"/>
<protein>
    <submittedName>
        <fullName evidence="1">Os02g0668350 protein</fullName>
    </submittedName>
</protein>
<dbReference type="EMBL" id="AP014958">
    <property type="protein sequence ID" value="BAS80211.1"/>
    <property type="molecule type" value="Genomic_DNA"/>
</dbReference>
<accession>A0A0P0VMW9</accession>
<reference evidence="1 2" key="3">
    <citation type="journal article" date="2013" name="Rice">
        <title>Improvement of the Oryza sativa Nipponbare reference genome using next generation sequence and optical map data.</title>
        <authorList>
            <person name="Kawahara Y."/>
            <person name="de la Bastide M."/>
            <person name="Hamilton J.P."/>
            <person name="Kanamori H."/>
            <person name="McCombie W.R."/>
            <person name="Ouyang S."/>
            <person name="Schwartz D.C."/>
            <person name="Tanaka T."/>
            <person name="Wu J."/>
            <person name="Zhou S."/>
            <person name="Childs K.L."/>
            <person name="Davidson R.M."/>
            <person name="Lin H."/>
            <person name="Quesada-Ocampo L."/>
            <person name="Vaillancourt B."/>
            <person name="Sakai H."/>
            <person name="Lee S.S."/>
            <person name="Kim J."/>
            <person name="Numa H."/>
            <person name="Itoh T."/>
            <person name="Buell C.R."/>
            <person name="Matsumoto T."/>
        </authorList>
    </citation>
    <scope>NUCLEOTIDE SEQUENCE [LARGE SCALE GENOMIC DNA]</scope>
    <source>
        <strain evidence="2">cv. Nipponbare</strain>
    </source>
</reference>
<sequence>AIVRTHLCAWGNDAASEVIPRRVNCWLKTISKPPLRPIRASENFWKGSLTRVKPTILNLSLHLESYPKVNAILNSVL</sequence>